<dbReference type="EMBL" id="LAZR01004646">
    <property type="protein sequence ID" value="KKN06779.1"/>
    <property type="molecule type" value="Genomic_DNA"/>
</dbReference>
<name>A0A0F9MM68_9ZZZZ</name>
<dbReference type="AlphaFoldDB" id="A0A0F9MM68"/>
<protein>
    <submittedName>
        <fullName evidence="1">Uncharacterized protein</fullName>
    </submittedName>
</protein>
<gene>
    <name evidence="1" type="ORF">LCGC14_1073850</name>
</gene>
<reference evidence="1" key="1">
    <citation type="journal article" date="2015" name="Nature">
        <title>Complex archaea that bridge the gap between prokaryotes and eukaryotes.</title>
        <authorList>
            <person name="Spang A."/>
            <person name="Saw J.H."/>
            <person name="Jorgensen S.L."/>
            <person name="Zaremba-Niedzwiedzka K."/>
            <person name="Martijn J."/>
            <person name="Lind A.E."/>
            <person name="van Eijk R."/>
            <person name="Schleper C."/>
            <person name="Guy L."/>
            <person name="Ettema T.J."/>
        </authorList>
    </citation>
    <scope>NUCLEOTIDE SEQUENCE</scope>
</reference>
<evidence type="ECO:0000313" key="1">
    <source>
        <dbReference type="EMBL" id="KKN06779.1"/>
    </source>
</evidence>
<proteinExistence type="predicted"/>
<accession>A0A0F9MM68</accession>
<comment type="caution">
    <text evidence="1">The sequence shown here is derived from an EMBL/GenBank/DDBJ whole genome shotgun (WGS) entry which is preliminary data.</text>
</comment>
<organism evidence="1">
    <name type="scientific">marine sediment metagenome</name>
    <dbReference type="NCBI Taxonomy" id="412755"/>
    <lineage>
        <taxon>unclassified sequences</taxon>
        <taxon>metagenomes</taxon>
        <taxon>ecological metagenomes</taxon>
    </lineage>
</organism>
<sequence>MLTLNGVPTESFQNVTIQGDLQVDGAVDFTNHKELVYEGEVICWENDVLTYTDD</sequence>